<evidence type="ECO:0000313" key="2">
    <source>
        <dbReference type="EMBL" id="OUQ11354.1"/>
    </source>
</evidence>
<name>A0A1Y4R1A3_9ENTE</name>
<sequence length="131" mass="14298">MKQFSHSIGQLTLTAQLEVVGQDVLIILSGGNVPHIGTISYSGPKVTFQTFAYPSHSGRVHKDGILAETFWPSIQSLCSGNVVILSGFHQDYISPEEIQKVVELAEIVSSKVATYLTENPIAPLKAQYQKK</sequence>
<dbReference type="AlphaFoldDB" id="A0A1Y4R1A3"/>
<dbReference type="Proteomes" id="UP000196074">
    <property type="component" value="Unassembled WGS sequence"/>
</dbReference>
<comment type="caution">
    <text evidence="2">The sequence shown here is derived from an EMBL/GenBank/DDBJ whole genome shotgun (WGS) entry which is preliminary data.</text>
</comment>
<proteinExistence type="predicted"/>
<dbReference type="EMBL" id="NFLC01000003">
    <property type="protein sequence ID" value="OUQ11354.1"/>
    <property type="molecule type" value="Genomic_DNA"/>
</dbReference>
<protein>
    <recommendedName>
        <fullName evidence="1">Prenylated flavin chaperone LpdD-like domain-containing protein</fullName>
    </recommendedName>
</protein>
<reference evidence="3" key="1">
    <citation type="submission" date="2017-04" db="EMBL/GenBank/DDBJ databases">
        <title>Function of individual gut microbiota members based on whole genome sequencing of pure cultures obtained from chicken caecum.</title>
        <authorList>
            <person name="Medvecky M."/>
            <person name="Cejkova D."/>
            <person name="Polansky O."/>
            <person name="Karasova D."/>
            <person name="Kubasova T."/>
            <person name="Cizek A."/>
            <person name="Rychlik I."/>
        </authorList>
    </citation>
    <scope>NUCLEOTIDE SEQUENCE [LARGE SCALE GENOMIC DNA]</scope>
    <source>
        <strain evidence="3">An144</strain>
    </source>
</reference>
<gene>
    <name evidence="2" type="ORF">B5E88_02540</name>
</gene>
<evidence type="ECO:0000313" key="3">
    <source>
        <dbReference type="Proteomes" id="UP000196074"/>
    </source>
</evidence>
<evidence type="ECO:0000259" key="1">
    <source>
        <dbReference type="Pfam" id="PF21758"/>
    </source>
</evidence>
<feature type="domain" description="Prenylated flavin chaperone LpdD-like" evidence="1">
    <location>
        <begin position="9"/>
        <end position="114"/>
    </location>
</feature>
<organism evidence="2 3">
    <name type="scientific">Enterococcus cecorum</name>
    <dbReference type="NCBI Taxonomy" id="44008"/>
    <lineage>
        <taxon>Bacteria</taxon>
        <taxon>Bacillati</taxon>
        <taxon>Bacillota</taxon>
        <taxon>Bacilli</taxon>
        <taxon>Lactobacillales</taxon>
        <taxon>Enterococcaceae</taxon>
        <taxon>Enterococcus</taxon>
    </lineage>
</organism>
<dbReference type="RefSeq" id="WP_087213911.1">
    <property type="nucleotide sequence ID" value="NZ_NFLC01000003.1"/>
</dbReference>
<dbReference type="InterPro" id="IPR048844">
    <property type="entry name" value="LpdD_chaperone-like"/>
</dbReference>
<accession>A0A1Y4R1A3</accession>
<dbReference type="Pfam" id="PF21758">
    <property type="entry name" value="PAC_bac"/>
    <property type="match status" value="1"/>
</dbReference>